<feature type="repeat" description="HEAT" evidence="5">
    <location>
        <begin position="2067"/>
        <end position="2105"/>
    </location>
</feature>
<gene>
    <name evidence="7" type="ORF">NLJ89_g3003</name>
</gene>
<dbReference type="Pfam" id="PF12074">
    <property type="entry name" value="Gcn1_N"/>
    <property type="match status" value="1"/>
</dbReference>
<dbReference type="SMART" id="SM01349">
    <property type="entry name" value="TOG"/>
    <property type="match status" value="1"/>
</dbReference>
<dbReference type="InterPro" id="IPR057546">
    <property type="entry name" value="HEAT_GCN1"/>
</dbReference>
<dbReference type="GO" id="GO:0034198">
    <property type="term" value="P:cellular response to amino acid starvation"/>
    <property type="evidence" value="ECO:0007669"/>
    <property type="project" value="TreeGrafter"/>
</dbReference>
<dbReference type="Pfam" id="PF24993">
    <property type="entry name" value="GNC1_N"/>
    <property type="match status" value="1"/>
</dbReference>
<dbReference type="OrthoDB" id="5148094at2759"/>
<keyword evidence="8" id="KW-1185">Reference proteome</keyword>
<evidence type="ECO:0000313" key="7">
    <source>
        <dbReference type="EMBL" id="KAJ3513348.1"/>
    </source>
</evidence>
<evidence type="ECO:0000256" key="4">
    <source>
        <dbReference type="ARBA" id="ARBA00023235"/>
    </source>
</evidence>
<dbReference type="Pfam" id="PF24984">
    <property type="entry name" value="HEAT_EF3_GNC1"/>
    <property type="match status" value="1"/>
</dbReference>
<dbReference type="Gene3D" id="3.10.310.10">
    <property type="entry name" value="Diaminopimelate Epimerase, Chain A, domain 1"/>
    <property type="match status" value="2"/>
</dbReference>
<evidence type="ECO:0000256" key="1">
    <source>
        <dbReference type="ARBA" id="ARBA00007366"/>
    </source>
</evidence>
<dbReference type="GO" id="GO:0019887">
    <property type="term" value="F:protein kinase regulator activity"/>
    <property type="evidence" value="ECO:0007669"/>
    <property type="project" value="TreeGrafter"/>
</dbReference>
<organism evidence="7 8">
    <name type="scientific">Agrocybe chaxingu</name>
    <dbReference type="NCBI Taxonomy" id="84603"/>
    <lineage>
        <taxon>Eukaryota</taxon>
        <taxon>Fungi</taxon>
        <taxon>Dikarya</taxon>
        <taxon>Basidiomycota</taxon>
        <taxon>Agaricomycotina</taxon>
        <taxon>Agaricomycetes</taxon>
        <taxon>Agaricomycetidae</taxon>
        <taxon>Agaricales</taxon>
        <taxon>Agaricineae</taxon>
        <taxon>Strophariaceae</taxon>
        <taxon>Agrocybe</taxon>
    </lineage>
</organism>
<dbReference type="GO" id="GO:0005829">
    <property type="term" value="C:cytosol"/>
    <property type="evidence" value="ECO:0007669"/>
    <property type="project" value="TreeGrafter"/>
</dbReference>
<accession>A0A9W8K3A8</accession>
<dbReference type="InterPro" id="IPR007400">
    <property type="entry name" value="PrpF-like"/>
</dbReference>
<dbReference type="SUPFAM" id="SSF54506">
    <property type="entry name" value="Diaminopimelate epimerase-like"/>
    <property type="match status" value="2"/>
</dbReference>
<protein>
    <recommendedName>
        <fullName evidence="6">TOG domain-containing protein</fullName>
    </recommendedName>
</protein>
<dbReference type="InterPro" id="IPR022716">
    <property type="entry name" value="Gcn1_N"/>
</dbReference>
<reference evidence="7" key="1">
    <citation type="submission" date="2022-07" db="EMBL/GenBank/DDBJ databases">
        <title>Genome Sequence of Agrocybe chaxingu.</title>
        <authorList>
            <person name="Buettner E."/>
        </authorList>
    </citation>
    <scope>NUCLEOTIDE SEQUENCE</scope>
    <source>
        <strain evidence="7">MP-N11</strain>
    </source>
</reference>
<dbReference type="InterPro" id="IPR016024">
    <property type="entry name" value="ARM-type_fold"/>
</dbReference>
<dbReference type="Gene3D" id="1.25.10.10">
    <property type="entry name" value="Leucine-rich Repeat Variant"/>
    <property type="match status" value="5"/>
</dbReference>
<dbReference type="SUPFAM" id="SSF48371">
    <property type="entry name" value="ARM repeat"/>
    <property type="match status" value="3"/>
</dbReference>
<dbReference type="InterPro" id="IPR056809">
    <property type="entry name" value="HEAT_GCN1_fung"/>
</dbReference>
<name>A0A9W8K3A8_9AGAR</name>
<evidence type="ECO:0000256" key="5">
    <source>
        <dbReference type="PROSITE-ProRule" id="PRU00103"/>
    </source>
</evidence>
<comment type="caution">
    <text evidence="7">The sequence shown here is derived from an EMBL/GenBank/DDBJ whole genome shotgun (WGS) entry which is preliminary data.</text>
</comment>
<dbReference type="InterPro" id="IPR056810">
    <property type="entry name" value="GNC1-like_N"/>
</dbReference>
<dbReference type="Pfam" id="PF24916">
    <property type="entry name" value="HEAT_GCN1_fung"/>
    <property type="match status" value="1"/>
</dbReference>
<feature type="repeat" description="HEAT" evidence="5">
    <location>
        <begin position="2415"/>
        <end position="2453"/>
    </location>
</feature>
<dbReference type="EMBL" id="JANKHO010000203">
    <property type="protein sequence ID" value="KAJ3513348.1"/>
    <property type="molecule type" value="Genomic_DNA"/>
</dbReference>
<dbReference type="InterPro" id="IPR011989">
    <property type="entry name" value="ARM-like"/>
</dbReference>
<dbReference type="Proteomes" id="UP001148786">
    <property type="component" value="Unassembled WGS sequence"/>
</dbReference>
<evidence type="ECO:0000259" key="6">
    <source>
        <dbReference type="SMART" id="SM01349"/>
    </source>
</evidence>
<dbReference type="InterPro" id="IPR021133">
    <property type="entry name" value="HEAT_type_2"/>
</dbReference>
<keyword evidence="3" id="KW-0677">Repeat</keyword>
<proteinExistence type="inferred from homology"/>
<dbReference type="Pfam" id="PF23271">
    <property type="entry name" value="HEAT_GCN1"/>
    <property type="match status" value="1"/>
</dbReference>
<dbReference type="GO" id="GO:0006417">
    <property type="term" value="P:regulation of translation"/>
    <property type="evidence" value="ECO:0007669"/>
    <property type="project" value="TreeGrafter"/>
</dbReference>
<dbReference type="PANTHER" id="PTHR23346:SF7">
    <property type="entry name" value="STALLED RIBOSOME SENSOR GCN1"/>
    <property type="match status" value="1"/>
</dbReference>
<evidence type="ECO:0000256" key="3">
    <source>
        <dbReference type="ARBA" id="ARBA00022737"/>
    </source>
</evidence>
<comment type="similarity">
    <text evidence="2">Belongs to the PrpF family.</text>
</comment>
<dbReference type="Pfam" id="PF24987">
    <property type="entry name" value="HEAT_EF3_N"/>
    <property type="match status" value="1"/>
</dbReference>
<evidence type="ECO:0000313" key="8">
    <source>
        <dbReference type="Proteomes" id="UP001148786"/>
    </source>
</evidence>
<sequence length="2961" mass="322699">MSRPFGSSSVPNPLPATFLRGGTSKGIFLNKAHLPSERAKWDTIFLGIMGSPDPEHGRQLNGMGGGVSSLSKICVVAEATPEQKSQGIDVEYTFVQVGIRDSSIDYSGNCGNLSSMIGSYALDEGLCSIPQGKGRATIRSFNTNTQKIIDTTFPVSETGAPLLNLPEATVAGVPGTASQIILDFVNPGGARTGELLPTGNSVDQLEIPSLPTSPSSTQTVKASLVDATNPTVFVSFNELKEFLPVEDYVQNKSAAMHKVGSVLEDIRQEGARRMGLDPSAQAQPKIAMLSVPSSAADSNIVVHALSMGVLHKAVPMTVGLCLGVASKIQGTIPWSIVQASKASDTDLVRIRHPGGLVDVGAEFGEDVPPKATFAKLKAKEPPPAAMSKAEIQSWISSTSTNENGDQDEQQVWQRDRVLDNWPRSLEYAQNVLLNAKTKVRIQFLQTEILSLAKHGDLTLSQILDVFKLLTLTYPRYSDSGSRDAVEAVGMELVRRDEVRGTKDGPKDEVRLGVAEQILGWLSNEVGRLAKKGNSDSYAPSDLFVLLSWSCGLYTTCMKNNPDFASSNPWRTLVGSLALLLDMLLESTKAKPSMKNGSLVRTRRALRSAPGHVTDVINTLLTLLKTNSTPLRLVSLLGVAVSVLVRLKNVSEDPEKRLPDDLRQRIVGVYTSTVLMAKSPLPEHILTILNDFISIFVTNNDFTSAIIPTIEKALLRAPENALPAVIQFFLAYKQPLEPATFQRLVQQVISSSKSSNALVRANSVQLFKALLSLHDPQDPHNLSRLAVPELLSLPKAGKTAGTDHRIALYSMLAFLPPAEGVSMALLQTTTPLLAKEPHEGVTAVLAAALSHHIVFQLSQSSVPSETTQLIAKEMSNAKPAVRKAFVGLVGSVFFDEQRVLDHDNGVAFARALLPAFENCLKTVSSNPLNSSGGPYEGYVAVAVLLGPLAQSKKFDAFIAQNPVITAIGTISAKQSFLLWEKVYQKLTEEEEEKWLLRACNVSLRYFKAELSKNETLRTQLGAVFIHLAIDSRFPEIRRSVNASLVELAAFSPRLTGNVIRDALSAFLSKGVPTAKATSSDETVVSWDKHSRLAALLLSVVSFEEAVDTSLRENAVVDFIVLAHHYLICGPDRQTWIDVCQKAGADPREVVNKHLDKLFELVLGASAMESKDGLSEASYSAITTLAFVSPAVVLPRVTEQLKLDISPELLNGLSDDDLAIWATPEGTTFIDGMFCSCCGLTVLANKTVIVLSSSKNETRPAKGKDYEIAKWEEETRKALAAKKAGPVTLSRQQQALVQAQLEKESKVRKRVQVIHLQLNRGLFFVRSLVAARVEEFQSYMSPTVSLLLNGALGRGSFLAGPAAFETYLTLAESTSDRLDTIRRWIGIATLRCLKMGSIPEDLQAEPLHMLVIRVLYRLRFLAEQTPFDAATFSYAFPLLSQVLVSGGIPGEEQDDILEQVTLALEIIKFHCGEFAAPAFPRARTIGNLIHTIRHQPKLGKVASSALVELGEAISATAIHAESGALLRDLTDMDWSPELWVACHDDDEQNARLARHVWEDNGLDVPEKYLDHLIVFLDHENAYVRLSAAKAIAEAVELWPLTIQPTLATLQGYYREKAKVLAPEFDEYGMVIAQTLERTDPWTARLATAQTFEFLAPSFTADDLEPFFKFLIQDQALGDRTADVRKGMLSAGTTVIDILGASRLAQLIKLFEEHLARPGSSSETDDFIKEAVVILFGRVARHLEASDARIPSIVDRLVDALKTPAEQVQIAVSECLSPLVRLMRPRLPTLVDQLFDDLFNGPKYATRRGAAYGLAGVIRGTGISGMKDFRVISRLKEAAEDKKHYESRQGVMFAFETLSSTLGRLFEPYITFVLPILLTLFGDGTVDVRESTQDAARVIMANLSGYGVKLILPTLLEGLDEKQWRSKKGSIELLGMMAYCSPRQLSISLPIVIPRLTGVLTDSHAQVKTAANKSLKQFGEVISNPEIQSLVPILLKALVDPAKTPNALSSLLKTSFMHFIDQSSLALVIPIIERGLKERGADTKKKAAQIVGNLASLTDVKDFVPYLDELLPMVHQVLVDPVPEARATAAKALGTLVERLGEGHFPDLVPGLLRILKTDTSGVDRQGAAQGLSEVLSGLGMERLEGLLPDIIANARSPRSTVREGFMSLLVYLPATFGTRFQPHLPKIISPILGGLSDTEEYVREAAMRAGRMVVTNYSSRAVDLLLPELETGMFDPGWRIRQSSITLVGELLFKVSGISGKTSELDEEDVAAEGTVVEASRRALVEVLGVERRDRILAELYLIRQDGVAVVRQSSIQIWKALVNNTPRTVREILPELINQIVFLISSDDFEQQETGGRTVAELCRKFGERILGEIMPILKTKSTSTDPRTREGVALTISQIMQNATESQREDHEDDIISIIRAALVDDEANVRSAAAQAFDVLQEELGVKAIDQTIPTLLEALRQPGKGSGTALQALREVMSVRASTVFPVLIPTLTAIPMTVFNARALASLVTVAGNALSRRLTAILNPLVKVSEDDIEDELREAVDEAVNALFSSVEDAEGLNTVMMMLIGWAKHDSPTRRVTTCRLFTMFCETSEMDSSLYRVDWIRQLVSLLDDQQVAVHTAAWNAFDTFVKSIPKDELEPLVVPLRRTIESTCAPGRTVPGFDLPKGVAPTVPIVIAGLTTGSNEQREQAAYAIGDLVERTNENAIKPFVVPFTGPLIRVATQATTYPPGVKIAILHALTSMLEHIPAFVKPFFPQLQRTFVKSTSDPSSSAVRTKAAEALGVLMKNQPRVDPVITELITGARGNEDSIATSFILALSLVMKSGSQNVGEKARESCIELASDAFREPHSEHYGEAVGALVKSLSDQPELLRPLVESYLITGTPPSVLSSQVILAVVSEDEDDDGTEGPNLFQKLKLLRQVAQKILESAANDKPFIARPAREARDIIKATGDDSLLGLF</sequence>
<dbReference type="GO" id="GO:0016853">
    <property type="term" value="F:isomerase activity"/>
    <property type="evidence" value="ECO:0007669"/>
    <property type="project" value="UniProtKB-KW"/>
</dbReference>
<evidence type="ECO:0000256" key="2">
    <source>
        <dbReference type="ARBA" id="ARBA00007673"/>
    </source>
</evidence>
<dbReference type="PROSITE" id="PS50077">
    <property type="entry name" value="HEAT_REPEAT"/>
    <property type="match status" value="3"/>
</dbReference>
<dbReference type="InterPro" id="IPR034085">
    <property type="entry name" value="TOG"/>
</dbReference>
<dbReference type="PANTHER" id="PTHR23346">
    <property type="entry name" value="TRANSLATIONAL ACTIVATOR GCN1-RELATED"/>
    <property type="match status" value="1"/>
</dbReference>
<dbReference type="Pfam" id="PF04303">
    <property type="entry name" value="PrpF"/>
    <property type="match status" value="1"/>
</dbReference>
<feature type="repeat" description="HEAT" evidence="5">
    <location>
        <begin position="1949"/>
        <end position="1987"/>
    </location>
</feature>
<feature type="domain" description="TOG" evidence="6">
    <location>
        <begin position="1778"/>
        <end position="2007"/>
    </location>
</feature>
<keyword evidence="4" id="KW-0413">Isomerase</keyword>
<comment type="similarity">
    <text evidence="1">Belongs to the GCN1 family.</text>
</comment>